<evidence type="ECO:0000313" key="2">
    <source>
        <dbReference type="EMBL" id="GAA5156845.1"/>
    </source>
</evidence>
<evidence type="ECO:0000313" key="3">
    <source>
        <dbReference type="Proteomes" id="UP001428817"/>
    </source>
</evidence>
<keyword evidence="3" id="KW-1185">Reference proteome</keyword>
<feature type="domain" description="HTH marR-type" evidence="1">
    <location>
        <begin position="34"/>
        <end position="169"/>
    </location>
</feature>
<dbReference type="Pfam" id="PF12802">
    <property type="entry name" value="MarR_2"/>
    <property type="match status" value="1"/>
</dbReference>
<dbReference type="InterPro" id="IPR000835">
    <property type="entry name" value="HTH_MarR-typ"/>
</dbReference>
<evidence type="ECO:0000259" key="1">
    <source>
        <dbReference type="PROSITE" id="PS50995"/>
    </source>
</evidence>
<dbReference type="PANTHER" id="PTHR33164:SF104">
    <property type="entry name" value="TRANSCRIPTIONAL REGULATORY PROTEIN"/>
    <property type="match status" value="1"/>
</dbReference>
<sequence>MAMSASPDRAVRADAVDGIVAAWRDELPEVAGLPLELAKRAGRLAALIDVVTVAELDRLGRTKAEYEVLARLRAVGEPYRCKPHDLSSSLLLSSGGTTNVLHRLTAAGLVLREADPADRRSVWVRLTPAGVTAAEKVVLAVNQAQSALLARLPEDTARRLADLLRDVLASLDPGGVRPPWRPGP</sequence>
<proteinExistence type="predicted"/>
<dbReference type="InterPro" id="IPR039422">
    <property type="entry name" value="MarR/SlyA-like"/>
</dbReference>
<dbReference type="InterPro" id="IPR036388">
    <property type="entry name" value="WH-like_DNA-bd_sf"/>
</dbReference>
<dbReference type="SUPFAM" id="SSF46785">
    <property type="entry name" value="Winged helix' DNA-binding domain"/>
    <property type="match status" value="1"/>
</dbReference>
<dbReference type="InterPro" id="IPR036390">
    <property type="entry name" value="WH_DNA-bd_sf"/>
</dbReference>
<gene>
    <name evidence="2" type="ORF">GCM10023321_33540</name>
</gene>
<reference evidence="3" key="1">
    <citation type="journal article" date="2019" name="Int. J. Syst. Evol. Microbiol.">
        <title>The Global Catalogue of Microorganisms (GCM) 10K type strain sequencing project: providing services to taxonomists for standard genome sequencing and annotation.</title>
        <authorList>
            <consortium name="The Broad Institute Genomics Platform"/>
            <consortium name="The Broad Institute Genome Sequencing Center for Infectious Disease"/>
            <person name="Wu L."/>
            <person name="Ma J."/>
        </authorList>
    </citation>
    <scope>NUCLEOTIDE SEQUENCE [LARGE SCALE GENOMIC DNA]</scope>
    <source>
        <strain evidence="3">JCM 18303</strain>
    </source>
</reference>
<dbReference type="Gene3D" id="1.10.10.10">
    <property type="entry name" value="Winged helix-like DNA-binding domain superfamily/Winged helix DNA-binding domain"/>
    <property type="match status" value="1"/>
</dbReference>
<name>A0ABP9Q7H1_9PSEU</name>
<protein>
    <recommendedName>
        <fullName evidence="1">HTH marR-type domain-containing protein</fullName>
    </recommendedName>
</protein>
<dbReference type="PROSITE" id="PS50995">
    <property type="entry name" value="HTH_MARR_2"/>
    <property type="match status" value="1"/>
</dbReference>
<dbReference type="PANTHER" id="PTHR33164">
    <property type="entry name" value="TRANSCRIPTIONAL REGULATOR, MARR FAMILY"/>
    <property type="match status" value="1"/>
</dbReference>
<accession>A0ABP9Q7H1</accession>
<comment type="caution">
    <text evidence="2">The sequence shown here is derived from an EMBL/GenBank/DDBJ whole genome shotgun (WGS) entry which is preliminary data.</text>
</comment>
<dbReference type="SMART" id="SM00347">
    <property type="entry name" value="HTH_MARR"/>
    <property type="match status" value="1"/>
</dbReference>
<organism evidence="2 3">
    <name type="scientific">Pseudonocardia eucalypti</name>
    <dbReference type="NCBI Taxonomy" id="648755"/>
    <lineage>
        <taxon>Bacteria</taxon>
        <taxon>Bacillati</taxon>
        <taxon>Actinomycetota</taxon>
        <taxon>Actinomycetes</taxon>
        <taxon>Pseudonocardiales</taxon>
        <taxon>Pseudonocardiaceae</taxon>
        <taxon>Pseudonocardia</taxon>
    </lineage>
</organism>
<dbReference type="EMBL" id="BAABJP010000015">
    <property type="protein sequence ID" value="GAA5156845.1"/>
    <property type="molecule type" value="Genomic_DNA"/>
</dbReference>
<dbReference type="Proteomes" id="UP001428817">
    <property type="component" value="Unassembled WGS sequence"/>
</dbReference>